<name>A0A4V6PDP0_9ACTN</name>
<evidence type="ECO:0000313" key="2">
    <source>
        <dbReference type="Proteomes" id="UP000295302"/>
    </source>
</evidence>
<proteinExistence type="predicted"/>
<accession>A0A4V6PDP0</accession>
<reference evidence="1 2" key="1">
    <citation type="submission" date="2019-03" db="EMBL/GenBank/DDBJ databases">
        <title>Draft genome sequences of novel Actinobacteria.</title>
        <authorList>
            <person name="Sahin N."/>
            <person name="Ay H."/>
            <person name="Saygin H."/>
        </authorList>
    </citation>
    <scope>NUCLEOTIDE SEQUENCE [LARGE SCALE GENOMIC DNA]</scope>
    <source>
        <strain evidence="1 2">CH32</strain>
    </source>
</reference>
<comment type="caution">
    <text evidence="1">The sequence shown here is derived from an EMBL/GenBank/DDBJ whole genome shotgun (WGS) entry which is preliminary data.</text>
</comment>
<dbReference type="Proteomes" id="UP000295302">
    <property type="component" value="Unassembled WGS sequence"/>
</dbReference>
<dbReference type="AlphaFoldDB" id="A0A4V6PDP0"/>
<sequence>MTPRPTRAERTPGLPTGCAYYVVYVVAITPTYPTAGGEVEAWSSRQPCNRWHSDTVLFRDENTLWTYVSRITVSNGSGVKVGSLESPRVWI</sequence>
<dbReference type="EMBL" id="SMKQ01000150">
    <property type="protein sequence ID" value="TDD41007.1"/>
    <property type="molecule type" value="Genomic_DNA"/>
</dbReference>
<keyword evidence="2" id="KW-1185">Reference proteome</keyword>
<protein>
    <submittedName>
        <fullName evidence="1">Uncharacterized protein</fullName>
    </submittedName>
</protein>
<evidence type="ECO:0000313" key="1">
    <source>
        <dbReference type="EMBL" id="TDD41007.1"/>
    </source>
</evidence>
<gene>
    <name evidence="1" type="ORF">E1286_33510</name>
</gene>
<organism evidence="1 2">
    <name type="scientific">Nonomuraea terrae</name>
    <dbReference type="NCBI Taxonomy" id="2530383"/>
    <lineage>
        <taxon>Bacteria</taxon>
        <taxon>Bacillati</taxon>
        <taxon>Actinomycetota</taxon>
        <taxon>Actinomycetes</taxon>
        <taxon>Streptosporangiales</taxon>
        <taxon>Streptosporangiaceae</taxon>
        <taxon>Nonomuraea</taxon>
    </lineage>
</organism>